<accession>A0A0S4U4Q2</accession>
<dbReference type="EMBL" id="LN899821">
    <property type="protein sequence ID" value="CUV17202.1"/>
    <property type="molecule type" value="Genomic_DNA"/>
</dbReference>
<evidence type="ECO:0000256" key="1">
    <source>
        <dbReference type="SAM" id="MobiDB-lite"/>
    </source>
</evidence>
<name>A0A0S4U4Q2_RALSL</name>
<gene>
    <name evidence="2" type="ORF">PSS4_v1_280015</name>
</gene>
<proteinExistence type="predicted"/>
<organism evidence="2">
    <name type="scientific">Ralstonia solanacearum</name>
    <name type="common">Pseudomonas solanacearum</name>
    <dbReference type="NCBI Taxonomy" id="305"/>
    <lineage>
        <taxon>Bacteria</taxon>
        <taxon>Pseudomonadati</taxon>
        <taxon>Pseudomonadota</taxon>
        <taxon>Betaproteobacteria</taxon>
        <taxon>Burkholderiales</taxon>
        <taxon>Burkholderiaceae</taxon>
        <taxon>Ralstonia</taxon>
        <taxon>Ralstonia solanacearum species complex</taxon>
    </lineage>
</organism>
<evidence type="ECO:0000313" key="2">
    <source>
        <dbReference type="EMBL" id="CUV17202.1"/>
    </source>
</evidence>
<feature type="region of interest" description="Disordered" evidence="1">
    <location>
        <begin position="32"/>
        <end position="74"/>
    </location>
</feature>
<reference evidence="2" key="1">
    <citation type="submission" date="2015-10" db="EMBL/GenBank/DDBJ databases">
        <authorList>
            <person name="Gilbert D.G."/>
        </authorList>
    </citation>
    <scope>NUCLEOTIDE SEQUENCE</scope>
    <source>
        <strain evidence="2">Phyl III-seqv23</strain>
    </source>
</reference>
<sequence length="74" mass="8249">MVIRDERALAAFIKNDSHYRVSFLQLSTRMETIGSHGDLPPDAGFPAGRSRNSDQKPPDRPPGAPCTHAFHENY</sequence>
<dbReference type="AlphaFoldDB" id="A0A0S4U4Q2"/>
<protein>
    <submittedName>
        <fullName evidence="2">Uncharacterized protein</fullName>
    </submittedName>
</protein>